<dbReference type="AlphaFoldDB" id="I1PLD9"/>
<comment type="function">
    <text evidence="6">Invertase that cleaves sucrose into glucose and fructose.</text>
</comment>
<dbReference type="Pfam" id="PF12899">
    <property type="entry name" value="Glyco_hydro_100"/>
    <property type="match status" value="1"/>
</dbReference>
<evidence type="ECO:0000313" key="8">
    <source>
        <dbReference type="Proteomes" id="UP000007306"/>
    </source>
</evidence>
<dbReference type="GO" id="GO:0005987">
    <property type="term" value="P:sucrose catabolic process"/>
    <property type="evidence" value="ECO:0007669"/>
    <property type="project" value="TreeGrafter"/>
</dbReference>
<dbReference type="SUPFAM" id="SSF48208">
    <property type="entry name" value="Six-hairpin glycosidases"/>
    <property type="match status" value="1"/>
</dbReference>
<organism evidence="7 8">
    <name type="scientific">Oryza glaberrima</name>
    <name type="common">African rice</name>
    <dbReference type="NCBI Taxonomy" id="4538"/>
    <lineage>
        <taxon>Eukaryota</taxon>
        <taxon>Viridiplantae</taxon>
        <taxon>Streptophyta</taxon>
        <taxon>Embryophyta</taxon>
        <taxon>Tracheophyta</taxon>
        <taxon>Spermatophyta</taxon>
        <taxon>Magnoliopsida</taxon>
        <taxon>Liliopsida</taxon>
        <taxon>Poales</taxon>
        <taxon>Poaceae</taxon>
        <taxon>BOP clade</taxon>
        <taxon>Oryzoideae</taxon>
        <taxon>Oryzeae</taxon>
        <taxon>Oryzinae</taxon>
        <taxon>Oryza</taxon>
    </lineage>
</organism>
<proteinExistence type="inferred from homology"/>
<dbReference type="OMA" id="LMMENPA"/>
<evidence type="ECO:0000256" key="4">
    <source>
        <dbReference type="ARBA" id="ARBA00023277"/>
    </source>
</evidence>
<evidence type="ECO:0000313" key="7">
    <source>
        <dbReference type="EnsemblPlants" id="ORGLA04G0100800.1"/>
    </source>
</evidence>
<comment type="catalytic activity">
    <reaction evidence="1 6">
        <text>Hydrolysis of terminal non-reducing beta-D-fructofuranoside residues in beta-D-fructofuranosides.</text>
        <dbReference type="EC" id="3.2.1.26"/>
    </reaction>
</comment>
<dbReference type="EC" id="3.2.1.26" evidence="6"/>
<dbReference type="PANTHER" id="PTHR31916">
    <property type="match status" value="1"/>
</dbReference>
<evidence type="ECO:0000256" key="1">
    <source>
        <dbReference type="ARBA" id="ARBA00000094"/>
    </source>
</evidence>
<dbReference type="HOGENOM" id="CLU_020846_1_1_1"/>
<keyword evidence="8" id="KW-1185">Reference proteome</keyword>
<dbReference type="GO" id="GO:0033926">
    <property type="term" value="F:endo-alpha-N-acetylgalactosaminidase activity"/>
    <property type="evidence" value="ECO:0007669"/>
    <property type="project" value="UniProtKB-UniRule"/>
</dbReference>
<dbReference type="Proteomes" id="UP000007306">
    <property type="component" value="Chromosome 4"/>
</dbReference>
<dbReference type="STRING" id="4538.I1PLD9"/>
<dbReference type="Gramene" id="ORGLA04G0100800.1">
    <property type="protein sequence ID" value="ORGLA04G0100800.1"/>
    <property type="gene ID" value="ORGLA04G0100800"/>
</dbReference>
<keyword evidence="4 6" id="KW-0119">Carbohydrate metabolism</keyword>
<evidence type="ECO:0000256" key="2">
    <source>
        <dbReference type="ARBA" id="ARBA00007671"/>
    </source>
</evidence>
<keyword evidence="3 6" id="KW-0378">Hydrolase</keyword>
<dbReference type="eggNOG" id="ENOG502QPS0">
    <property type="taxonomic scope" value="Eukaryota"/>
</dbReference>
<evidence type="ECO:0000256" key="6">
    <source>
        <dbReference type="RuleBase" id="RU367047"/>
    </source>
</evidence>
<dbReference type="PANTHER" id="PTHR31916:SF8">
    <property type="entry name" value="ALKALINE_NEUTRAL INVERTASE"/>
    <property type="match status" value="1"/>
</dbReference>
<dbReference type="InterPro" id="IPR012341">
    <property type="entry name" value="6hp_glycosidase-like_sf"/>
</dbReference>
<dbReference type="InterPro" id="IPR024746">
    <property type="entry name" value="Glyco_hydro_100"/>
</dbReference>
<protein>
    <recommendedName>
        <fullName evidence="6">Alkaline/neutral invertase</fullName>
        <ecNumber evidence="6">3.2.1.26</ecNumber>
    </recommendedName>
</protein>
<reference evidence="7 8" key="2">
    <citation type="submission" date="2018-04" db="EMBL/GenBank/DDBJ databases">
        <title>OglaRS2 (Oryza glaberrima Reference Sequence Version 2).</title>
        <authorList>
            <person name="Zhang J."/>
            <person name="Kudrna D."/>
            <person name="Lee S."/>
            <person name="Talag J."/>
            <person name="Rajasekar S."/>
            <person name="Wing R.A."/>
        </authorList>
    </citation>
    <scope>NUCLEOTIDE SEQUENCE [LARGE SCALE GENOMIC DNA]</scope>
    <source>
        <strain evidence="7 8">cv. IRGC 96717</strain>
    </source>
</reference>
<keyword evidence="5 6" id="KW-0326">Glycosidase</keyword>
<accession>I1PLD9</accession>
<reference evidence="7" key="1">
    <citation type="submission" date="2015-06" db="UniProtKB">
        <authorList>
            <consortium name="EnsemblPlants"/>
        </authorList>
    </citation>
    <scope>IDENTIFICATION</scope>
</reference>
<dbReference type="Gene3D" id="1.50.10.10">
    <property type="match status" value="1"/>
</dbReference>
<evidence type="ECO:0000256" key="5">
    <source>
        <dbReference type="ARBA" id="ARBA00023295"/>
    </source>
</evidence>
<sequence length="430" mass="48379">MEVAGMRKASSHASMAAAAADPDDFDLTRMLNHRPRINVDRQRSFDDRSLAELSISGTASRGGGGGGGYPTMMESYESMYSPGGGLRSLCGTPASSTRLSFDPHPLVFDAWDALRRSLVCFRGQPLGTIAAVDHSSDEVLNYDQGVYGYPIEIQALFFMALRCALLMLKPDAPEGKETMDRVATRLHALTYHMRSYFWLDFQQLNDVYRYRTEEYSHTAVNKFNVIPESIPDWVFDFMPSRGGYFVGNVSPARMDFRWFALGNFVAILASMATPEQAAAIMDLIEERWEDLIGEMPLKISFPAIESHEWEFVTGCDPKNTRWSYHNGGSWPVLLWLLTAACIKTGRLKIARRAIELAEARLARDGWPEYYDGKLGRYVGKQARKLQTWSVAGYLVAKMMVEDPSHLGMISLEEDRAMMKPVLKRSASWTV</sequence>
<dbReference type="InterPro" id="IPR008928">
    <property type="entry name" value="6-hairpin_glycosidase_sf"/>
</dbReference>
<name>I1PLD9_ORYGL</name>
<dbReference type="EnsemblPlants" id="ORGLA04G0100800.1">
    <property type="protein sequence ID" value="ORGLA04G0100800.1"/>
    <property type="gene ID" value="ORGLA04G0100800"/>
</dbReference>
<comment type="similarity">
    <text evidence="2 6">Belongs to the glycosyl hydrolase 100 family.</text>
</comment>
<evidence type="ECO:0000256" key="3">
    <source>
        <dbReference type="ARBA" id="ARBA00022801"/>
    </source>
</evidence>
<dbReference type="GO" id="GO:0004575">
    <property type="term" value="F:sucrose alpha-glucosidase activity"/>
    <property type="evidence" value="ECO:0007669"/>
    <property type="project" value="TreeGrafter"/>
</dbReference>